<sequence>MPETLNPALLALRPRPVVLLCNQKMTRKTLNSDQKSLLLHSVARFLDRNGFSKTLKKFRSESQIQVPFFPISVWLPRKPRNLQIPTSFPTFFPVGF</sequence>
<evidence type="ECO:0000313" key="2">
    <source>
        <dbReference type="EMBL" id="EXB55436.1"/>
    </source>
</evidence>
<protein>
    <submittedName>
        <fullName evidence="2">Uncharacterized protein</fullName>
    </submittedName>
</protein>
<reference evidence="2" key="2">
    <citation type="submission" date="2013-06" db="EMBL/GenBank/DDBJ databases">
        <title>Draft Genome Sequence of a Mulberry Tree, Morus notabilis C.K. Schn.</title>
        <authorList>
            <person name="He N."/>
            <person name="Zhao S."/>
        </authorList>
    </citation>
    <scope>NUCLEOTIDE SEQUENCE</scope>
</reference>
<dbReference type="Proteomes" id="UP000030645">
    <property type="component" value="Unassembled WGS sequence"/>
</dbReference>
<gene>
    <name evidence="1" type="ORF">L484_005568</name>
    <name evidence="2" type="ORF">L484_005569</name>
</gene>
<dbReference type="EMBL" id="KE344238">
    <property type="protein sequence ID" value="EXB55436.1"/>
    <property type="molecule type" value="Genomic_DNA"/>
</dbReference>
<evidence type="ECO:0000313" key="3">
    <source>
        <dbReference type="Proteomes" id="UP000030645"/>
    </source>
</evidence>
<dbReference type="PROSITE" id="PS50896">
    <property type="entry name" value="LISH"/>
    <property type="match status" value="1"/>
</dbReference>
<dbReference type="AlphaFoldDB" id="W9R3Q9"/>
<organism evidence="2 3">
    <name type="scientific">Morus notabilis</name>
    <dbReference type="NCBI Taxonomy" id="981085"/>
    <lineage>
        <taxon>Eukaryota</taxon>
        <taxon>Viridiplantae</taxon>
        <taxon>Streptophyta</taxon>
        <taxon>Embryophyta</taxon>
        <taxon>Tracheophyta</taxon>
        <taxon>Spermatophyta</taxon>
        <taxon>Magnoliopsida</taxon>
        <taxon>eudicotyledons</taxon>
        <taxon>Gunneridae</taxon>
        <taxon>Pentapetalae</taxon>
        <taxon>rosids</taxon>
        <taxon>fabids</taxon>
        <taxon>Rosales</taxon>
        <taxon>Moraceae</taxon>
        <taxon>Moreae</taxon>
        <taxon>Morus</taxon>
    </lineage>
</organism>
<keyword evidence="3" id="KW-1185">Reference proteome</keyword>
<proteinExistence type="predicted"/>
<evidence type="ECO:0000313" key="1">
    <source>
        <dbReference type="EMBL" id="EXB55435.1"/>
    </source>
</evidence>
<accession>W9R3Q9</accession>
<dbReference type="InterPro" id="IPR006594">
    <property type="entry name" value="LisH"/>
</dbReference>
<reference evidence="3" key="1">
    <citation type="submission" date="2013-01" db="EMBL/GenBank/DDBJ databases">
        <title>Draft Genome Sequence of a Mulberry Tree, Morus notabilis C.K. Schneid.</title>
        <authorList>
            <person name="He N."/>
            <person name="Zhao S."/>
        </authorList>
    </citation>
    <scope>NUCLEOTIDE SEQUENCE</scope>
</reference>
<dbReference type="SMART" id="SM00667">
    <property type="entry name" value="LisH"/>
    <property type="match status" value="1"/>
</dbReference>
<dbReference type="EMBL" id="KE344238">
    <property type="protein sequence ID" value="EXB55435.1"/>
    <property type="molecule type" value="Genomic_DNA"/>
</dbReference>
<name>W9R3Q9_9ROSA</name>